<comment type="caution">
    <text evidence="2">The sequence shown here is derived from an EMBL/GenBank/DDBJ whole genome shotgun (WGS) entry which is preliminary data.</text>
</comment>
<protein>
    <submittedName>
        <fullName evidence="2">Nuclear transport factor 2 family protein</fullName>
    </submittedName>
</protein>
<dbReference type="EMBL" id="JBHSJJ010000003">
    <property type="protein sequence ID" value="MFC4871472.1"/>
    <property type="molecule type" value="Genomic_DNA"/>
</dbReference>
<keyword evidence="3" id="KW-1185">Reference proteome</keyword>
<proteinExistence type="predicted"/>
<organism evidence="2 3">
    <name type="scientific">Negadavirga shengliensis</name>
    <dbReference type="NCBI Taxonomy" id="1389218"/>
    <lineage>
        <taxon>Bacteria</taxon>
        <taxon>Pseudomonadati</taxon>
        <taxon>Bacteroidota</taxon>
        <taxon>Cytophagia</taxon>
        <taxon>Cytophagales</taxon>
        <taxon>Cyclobacteriaceae</taxon>
        <taxon>Negadavirga</taxon>
    </lineage>
</organism>
<dbReference type="InterPro" id="IPR037401">
    <property type="entry name" value="SnoaL-like"/>
</dbReference>
<gene>
    <name evidence="2" type="ORF">ACFPFU_07225</name>
</gene>
<dbReference type="Gene3D" id="3.10.450.50">
    <property type="match status" value="1"/>
</dbReference>
<dbReference type="InterPro" id="IPR032710">
    <property type="entry name" value="NTF2-like_dom_sf"/>
</dbReference>
<evidence type="ECO:0000259" key="1">
    <source>
        <dbReference type="Pfam" id="PF12680"/>
    </source>
</evidence>
<sequence length="134" mass="15480">MMGFIIFSLLFLFPPLVPGTGDPEKPVQAQLDAYNRRDIDAFIEPYAEDVKVFNFPDELLYEGKTNMRDVYARFFGNTPELHCHLENRMVLGNTVIDHEKVTLAKDQPPLRAIAIYKIRDGKIAEVYFIRDKSK</sequence>
<dbReference type="Proteomes" id="UP001595818">
    <property type="component" value="Unassembled WGS sequence"/>
</dbReference>
<evidence type="ECO:0000313" key="3">
    <source>
        <dbReference type="Proteomes" id="UP001595818"/>
    </source>
</evidence>
<reference evidence="3" key="1">
    <citation type="journal article" date="2019" name="Int. J. Syst. Evol. Microbiol.">
        <title>The Global Catalogue of Microorganisms (GCM) 10K type strain sequencing project: providing services to taxonomists for standard genome sequencing and annotation.</title>
        <authorList>
            <consortium name="The Broad Institute Genomics Platform"/>
            <consortium name="The Broad Institute Genome Sequencing Center for Infectious Disease"/>
            <person name="Wu L."/>
            <person name="Ma J."/>
        </authorList>
    </citation>
    <scope>NUCLEOTIDE SEQUENCE [LARGE SCALE GENOMIC DNA]</scope>
    <source>
        <strain evidence="3">CGMCC 4.7466</strain>
    </source>
</reference>
<evidence type="ECO:0000313" key="2">
    <source>
        <dbReference type="EMBL" id="MFC4871472.1"/>
    </source>
</evidence>
<dbReference type="RefSeq" id="WP_377062965.1">
    <property type="nucleotide sequence ID" value="NZ_JBHSJJ010000003.1"/>
</dbReference>
<dbReference type="SUPFAM" id="SSF54427">
    <property type="entry name" value="NTF2-like"/>
    <property type="match status" value="1"/>
</dbReference>
<feature type="domain" description="SnoaL-like" evidence="1">
    <location>
        <begin position="27"/>
        <end position="126"/>
    </location>
</feature>
<name>A0ABV9SZ11_9BACT</name>
<accession>A0ABV9SZ11</accession>
<dbReference type="Pfam" id="PF12680">
    <property type="entry name" value="SnoaL_2"/>
    <property type="match status" value="1"/>
</dbReference>